<dbReference type="EMBL" id="BGPR01107351">
    <property type="protein sequence ID" value="GBM79292.1"/>
    <property type="molecule type" value="Genomic_DNA"/>
</dbReference>
<feature type="region of interest" description="Disordered" evidence="1">
    <location>
        <begin position="39"/>
        <end position="84"/>
    </location>
</feature>
<evidence type="ECO:0000313" key="4">
    <source>
        <dbReference type="Proteomes" id="UP000499080"/>
    </source>
</evidence>
<name>A0A4Y2INQ9_ARAVE</name>
<evidence type="ECO:0000313" key="3">
    <source>
        <dbReference type="EMBL" id="GBM79292.1"/>
    </source>
</evidence>
<evidence type="ECO:0000313" key="2">
    <source>
        <dbReference type="EMBL" id="GBM79274.1"/>
    </source>
</evidence>
<dbReference type="EMBL" id="BGPR01107347">
    <property type="protein sequence ID" value="GBM79274.1"/>
    <property type="molecule type" value="Genomic_DNA"/>
</dbReference>
<proteinExistence type="predicted"/>
<comment type="caution">
    <text evidence="2">The sequence shown here is derived from an EMBL/GenBank/DDBJ whole genome shotgun (WGS) entry which is preliminary data.</text>
</comment>
<dbReference type="Proteomes" id="UP000499080">
    <property type="component" value="Unassembled WGS sequence"/>
</dbReference>
<feature type="region of interest" description="Disordered" evidence="1">
    <location>
        <begin position="1"/>
        <end position="22"/>
    </location>
</feature>
<protein>
    <submittedName>
        <fullName evidence="2">Uncharacterized protein</fullName>
    </submittedName>
</protein>
<reference evidence="2 4" key="1">
    <citation type="journal article" date="2019" name="Sci. Rep.">
        <title>Orb-weaving spider Araneus ventricosus genome elucidates the spidroin gene catalogue.</title>
        <authorList>
            <person name="Kono N."/>
            <person name="Nakamura H."/>
            <person name="Ohtoshi R."/>
            <person name="Moran D.A.P."/>
            <person name="Shinohara A."/>
            <person name="Yoshida Y."/>
            <person name="Fujiwara M."/>
            <person name="Mori M."/>
            <person name="Tomita M."/>
            <person name="Arakawa K."/>
        </authorList>
    </citation>
    <scope>NUCLEOTIDE SEQUENCE [LARGE SCALE GENOMIC DNA]</scope>
</reference>
<gene>
    <name evidence="2" type="ORF">AVEN_121824_1</name>
    <name evidence="3" type="ORF">AVEN_209530_1</name>
</gene>
<sequence length="84" mass="8568">MGNSTAAGKSRISNQQNSGSSCTESLVGTFARIVGTSNDLTKSKPCYEGSKSRIRGVGEGKGGGKRRAAVEEERGSLSSTASAI</sequence>
<accession>A0A4Y2INQ9</accession>
<organism evidence="2 4">
    <name type="scientific">Araneus ventricosus</name>
    <name type="common">Orbweaver spider</name>
    <name type="synonym">Epeira ventricosa</name>
    <dbReference type="NCBI Taxonomy" id="182803"/>
    <lineage>
        <taxon>Eukaryota</taxon>
        <taxon>Metazoa</taxon>
        <taxon>Ecdysozoa</taxon>
        <taxon>Arthropoda</taxon>
        <taxon>Chelicerata</taxon>
        <taxon>Arachnida</taxon>
        <taxon>Araneae</taxon>
        <taxon>Araneomorphae</taxon>
        <taxon>Entelegynae</taxon>
        <taxon>Araneoidea</taxon>
        <taxon>Araneidae</taxon>
        <taxon>Araneus</taxon>
    </lineage>
</organism>
<evidence type="ECO:0000256" key="1">
    <source>
        <dbReference type="SAM" id="MobiDB-lite"/>
    </source>
</evidence>
<keyword evidence="4" id="KW-1185">Reference proteome</keyword>
<dbReference type="AlphaFoldDB" id="A0A4Y2INQ9"/>